<dbReference type="Proteomes" id="UP000887565">
    <property type="component" value="Unplaced"/>
</dbReference>
<feature type="domain" description="Helicase ATP-binding" evidence="2">
    <location>
        <begin position="200"/>
        <end position="364"/>
    </location>
</feature>
<dbReference type="GO" id="GO:0043596">
    <property type="term" value="C:nuclear replication fork"/>
    <property type="evidence" value="ECO:0007669"/>
    <property type="project" value="TreeGrafter"/>
</dbReference>
<dbReference type="SMART" id="SM00490">
    <property type="entry name" value="HELICc"/>
    <property type="match status" value="1"/>
</dbReference>
<dbReference type="SMART" id="SM00487">
    <property type="entry name" value="DEXDc"/>
    <property type="match status" value="1"/>
</dbReference>
<evidence type="ECO:0000313" key="4">
    <source>
        <dbReference type="Proteomes" id="UP000887565"/>
    </source>
</evidence>
<protein>
    <submittedName>
        <fullName evidence="5">SWI/SNF-related matrix-associated actin-dependent regulator of chromatin subfamily A-like protein 1</fullName>
    </submittedName>
</protein>
<evidence type="ECO:0000313" key="5">
    <source>
        <dbReference type="WBParaSite" id="nRc.2.0.1.t22475-RA"/>
    </source>
</evidence>
<dbReference type="PROSITE" id="PS51194">
    <property type="entry name" value="HELICASE_CTER"/>
    <property type="match status" value="1"/>
</dbReference>
<proteinExistence type="predicted"/>
<sequence>MVDAGSCIGELRSIRMLTEADKRRIEENRQRALALKAKKATENCGKQNFPSTQASTSTFVKDDKFMSNKKDKFKNFHRKKSNQASNDTNKPIATCVLISRERFEPFAQNSLVSCLDSTRKVWNFPLQSYKEFKEKVGKLSDKMTIKFLPNMVLTAFSAVINQQIDSTTAINNAKIPNYDLRTIDPALRTSLFPFQLEAVNFAISKGGRVLIADDMGMGKTLEALGVASYYRKEWPLLIIAPAAVRQTWINALKQFLSPSHLPHEKIFSPNTGAEVEPCLSRVKDNGVLVVSYDTLKSKILSFAECNFGVVIADESHCIKDHKSERFKAVKAILKNSTRIILLSGTPALSRPVELFTQLQCINRAIFKDYEEFVYRYCDGKMMEIKKVKGGQAITVLDSSGASNLEELEILLRETVMIRRLKDDVLNQLLPKERHVVVLEKSLINLDTKEMQTVRSKFLNEKVTGAKKHGILLQFYNETAQVKLRAVVEHVKAMVAKDRKIVIFAHHQLVLDTLHTELSLNSASLIRIDGHTSSSNRQELCDKFQTNDRIKVALLSITAAGVGLTLTAANLVIFAELFWNPGILLQAEDRVHRVGQESNVEIQYLIAKGTADDSMWELVKHKLQILGRSGLSKDTMNVDSITSKDSSDVKKSKQSCMDDFLADLSAADLSSLLDGTFTDDIQPV</sequence>
<evidence type="ECO:0000259" key="3">
    <source>
        <dbReference type="PROSITE" id="PS51194"/>
    </source>
</evidence>
<dbReference type="CDD" id="cd18793">
    <property type="entry name" value="SF2_C_SNF"/>
    <property type="match status" value="1"/>
</dbReference>
<accession>A0A915J9P0</accession>
<evidence type="ECO:0000256" key="1">
    <source>
        <dbReference type="ARBA" id="ARBA00022801"/>
    </source>
</evidence>
<dbReference type="Pfam" id="PF00176">
    <property type="entry name" value="SNF2-rel_dom"/>
    <property type="match status" value="1"/>
</dbReference>
<dbReference type="PANTHER" id="PTHR45766">
    <property type="entry name" value="DNA ANNEALING HELICASE AND ENDONUCLEASE ZRANB3 FAMILY MEMBER"/>
    <property type="match status" value="1"/>
</dbReference>
<dbReference type="PROSITE" id="PS51192">
    <property type="entry name" value="HELICASE_ATP_BIND_1"/>
    <property type="match status" value="1"/>
</dbReference>
<reference evidence="5" key="1">
    <citation type="submission" date="2022-11" db="UniProtKB">
        <authorList>
            <consortium name="WormBaseParasite"/>
        </authorList>
    </citation>
    <scope>IDENTIFICATION</scope>
</reference>
<dbReference type="GO" id="GO:0016787">
    <property type="term" value="F:hydrolase activity"/>
    <property type="evidence" value="ECO:0007669"/>
    <property type="project" value="UniProtKB-KW"/>
</dbReference>
<dbReference type="InterPro" id="IPR001650">
    <property type="entry name" value="Helicase_C-like"/>
</dbReference>
<dbReference type="Gene3D" id="3.40.50.300">
    <property type="entry name" value="P-loop containing nucleotide triphosphate hydrolases"/>
    <property type="match status" value="1"/>
</dbReference>
<evidence type="ECO:0000259" key="2">
    <source>
        <dbReference type="PROSITE" id="PS51192"/>
    </source>
</evidence>
<dbReference type="WBParaSite" id="nRc.2.0.1.t22475-RA">
    <property type="protein sequence ID" value="nRc.2.0.1.t22475-RA"/>
    <property type="gene ID" value="nRc.2.0.1.g22475"/>
</dbReference>
<dbReference type="GO" id="GO:0031297">
    <property type="term" value="P:replication fork processing"/>
    <property type="evidence" value="ECO:0007669"/>
    <property type="project" value="TreeGrafter"/>
</dbReference>
<dbReference type="AlphaFoldDB" id="A0A915J9P0"/>
<feature type="domain" description="Helicase C-terminal" evidence="3">
    <location>
        <begin position="482"/>
        <end position="641"/>
    </location>
</feature>
<organism evidence="4 5">
    <name type="scientific">Romanomermis culicivorax</name>
    <name type="common">Nematode worm</name>
    <dbReference type="NCBI Taxonomy" id="13658"/>
    <lineage>
        <taxon>Eukaryota</taxon>
        <taxon>Metazoa</taxon>
        <taxon>Ecdysozoa</taxon>
        <taxon>Nematoda</taxon>
        <taxon>Enoplea</taxon>
        <taxon>Dorylaimia</taxon>
        <taxon>Mermithida</taxon>
        <taxon>Mermithoidea</taxon>
        <taxon>Mermithidae</taxon>
        <taxon>Romanomermis</taxon>
    </lineage>
</organism>
<dbReference type="Gene3D" id="3.40.50.10810">
    <property type="entry name" value="Tandem AAA-ATPase domain"/>
    <property type="match status" value="1"/>
</dbReference>
<dbReference type="InterPro" id="IPR049730">
    <property type="entry name" value="SNF2/RAD54-like_C"/>
</dbReference>
<dbReference type="Pfam" id="PF00271">
    <property type="entry name" value="Helicase_C"/>
    <property type="match status" value="1"/>
</dbReference>
<dbReference type="InterPro" id="IPR014001">
    <property type="entry name" value="Helicase_ATP-bd"/>
</dbReference>
<name>A0A915J9P0_ROMCU</name>
<dbReference type="SUPFAM" id="SSF52540">
    <property type="entry name" value="P-loop containing nucleoside triphosphate hydrolases"/>
    <property type="match status" value="2"/>
</dbReference>
<keyword evidence="4" id="KW-1185">Reference proteome</keyword>
<dbReference type="OMA" id="WTNDETK"/>
<dbReference type="InterPro" id="IPR038718">
    <property type="entry name" value="SNF2-like_sf"/>
</dbReference>
<dbReference type="InterPro" id="IPR000330">
    <property type="entry name" value="SNF2_N"/>
</dbReference>
<dbReference type="InterPro" id="IPR027417">
    <property type="entry name" value="P-loop_NTPase"/>
</dbReference>
<dbReference type="GO" id="GO:0006281">
    <property type="term" value="P:DNA repair"/>
    <property type="evidence" value="ECO:0007669"/>
    <property type="project" value="TreeGrafter"/>
</dbReference>
<keyword evidence="1" id="KW-0378">Hydrolase</keyword>
<dbReference type="GO" id="GO:0005524">
    <property type="term" value="F:ATP binding"/>
    <property type="evidence" value="ECO:0007669"/>
    <property type="project" value="InterPro"/>
</dbReference>
<dbReference type="PANTHER" id="PTHR45766:SF6">
    <property type="entry name" value="SWI_SNF-RELATED MATRIX-ASSOCIATED ACTIN-DEPENDENT REGULATOR OF CHROMATIN SUBFAMILY A-LIKE PROTEIN 1"/>
    <property type="match status" value="1"/>
</dbReference>